<reference evidence="1" key="3">
    <citation type="submission" date="2015-04" db="UniProtKB">
        <authorList>
            <consortium name="EnsemblPlants"/>
        </authorList>
    </citation>
    <scope>IDENTIFICATION</scope>
</reference>
<keyword evidence="2" id="KW-1185">Reference proteome</keyword>
<protein>
    <submittedName>
        <fullName evidence="1">Uncharacterized protein</fullName>
    </submittedName>
</protein>
<evidence type="ECO:0000313" key="1">
    <source>
        <dbReference type="EnsemblPlants" id="LPERR05G23500.1"/>
    </source>
</evidence>
<sequence>MVGVACRSGGVWGVTRSAGGVLLEILEPYADAAIRAGQRGGHPHRQHQILHRRRMSPACSWRRRTPLDFTHQIKARCRPWRHPPTTAASEFRYVSVVDEAVIRGALLLSHPSQARFLEDCYDFWYHRHS</sequence>
<proteinExistence type="predicted"/>
<accession>A0A0D9WKH2</accession>
<dbReference type="EnsemblPlants" id="LPERR05G23500.1">
    <property type="protein sequence ID" value="LPERR05G23500.1"/>
    <property type="gene ID" value="LPERR05G23500"/>
</dbReference>
<dbReference type="AlphaFoldDB" id="A0A0D9WKH2"/>
<reference evidence="1 2" key="1">
    <citation type="submission" date="2012-08" db="EMBL/GenBank/DDBJ databases">
        <title>Oryza genome evolution.</title>
        <authorList>
            <person name="Wing R.A."/>
        </authorList>
    </citation>
    <scope>NUCLEOTIDE SEQUENCE</scope>
</reference>
<organism evidence="1 2">
    <name type="scientific">Leersia perrieri</name>
    <dbReference type="NCBI Taxonomy" id="77586"/>
    <lineage>
        <taxon>Eukaryota</taxon>
        <taxon>Viridiplantae</taxon>
        <taxon>Streptophyta</taxon>
        <taxon>Embryophyta</taxon>
        <taxon>Tracheophyta</taxon>
        <taxon>Spermatophyta</taxon>
        <taxon>Magnoliopsida</taxon>
        <taxon>Liliopsida</taxon>
        <taxon>Poales</taxon>
        <taxon>Poaceae</taxon>
        <taxon>BOP clade</taxon>
        <taxon>Oryzoideae</taxon>
        <taxon>Oryzeae</taxon>
        <taxon>Oryzinae</taxon>
        <taxon>Leersia</taxon>
    </lineage>
</organism>
<reference evidence="2" key="2">
    <citation type="submission" date="2013-12" db="EMBL/GenBank/DDBJ databases">
        <authorList>
            <person name="Yu Y."/>
            <person name="Lee S."/>
            <person name="de Baynast K."/>
            <person name="Wissotski M."/>
            <person name="Liu L."/>
            <person name="Talag J."/>
            <person name="Goicoechea J."/>
            <person name="Angelova A."/>
            <person name="Jetty R."/>
            <person name="Kudrna D."/>
            <person name="Golser W."/>
            <person name="Rivera L."/>
            <person name="Zhang J."/>
            <person name="Wing R."/>
        </authorList>
    </citation>
    <scope>NUCLEOTIDE SEQUENCE</scope>
</reference>
<evidence type="ECO:0000313" key="2">
    <source>
        <dbReference type="Proteomes" id="UP000032180"/>
    </source>
</evidence>
<dbReference type="Gramene" id="LPERR05G23500.1">
    <property type="protein sequence ID" value="LPERR05G23500.1"/>
    <property type="gene ID" value="LPERR05G23500"/>
</dbReference>
<name>A0A0D9WKH2_9ORYZ</name>
<dbReference type="Proteomes" id="UP000032180">
    <property type="component" value="Chromosome 5"/>
</dbReference>
<dbReference type="HOGENOM" id="CLU_1951903_0_0_1"/>